<comment type="caution">
    <text evidence="5">The sequence shown here is derived from an EMBL/GenBank/DDBJ whole genome shotgun (WGS) entry which is preliminary data.</text>
</comment>
<dbReference type="InterPro" id="IPR013656">
    <property type="entry name" value="PAS_4"/>
</dbReference>
<dbReference type="InterPro" id="IPR029016">
    <property type="entry name" value="GAF-like_dom_sf"/>
</dbReference>
<evidence type="ECO:0000259" key="4">
    <source>
        <dbReference type="PROSITE" id="PS50113"/>
    </source>
</evidence>
<sequence>MSSDWSVEADYAPTLAVFTAAERPSEPRTIAEISAVLDVDEETVRRHLSGLVEAGELRSKTLDSGQRLWWRPASAVDRSLQDETTYLDRILSYSADYVLIVDETGRVKYNSPPVETMLGHQPEDVVGIDSFANVHPDDRATAEESFAKLLGEPADELTVEFRAKHADGSWRWVEVTGVDKRDDPVIDGALLNVRDVTTRKEQERELRETTRRLQAVLDTIESAVFMKDADGRYLLMNQTCRDMFGIPPEVPVSELTDEELFDAETAAAFRADDRRVFSRESTVAVEEEIPVGDDLRTHLTRKTPMVDDDGESYALCAVATDITEQKARERRLAEQRADLEALNSLNRVFREITDAVLEQSTREEIQETLCTQLAAADSYEAACLGEIDPTTGECSISAQAGSQAVFDTTGVASLLTEPVAQGDAGAVFRTDLADDILPFESASGADSSGEQPPAAEIESFAAVPIGHESTQYGVLGVFTGRGDAFGAHERAVLEQLGEVVGHAIATSERQRALLSDEIIELSFQVEAVFERHGVAPVEGRIAYTRSVPVGDGGFLVYGTASGGAIRAIEAVVESETASRWESLTILGTDDELTRFELAVSDHPVLSTVRAQAGSIHEAVIEDGNLQLTFHFAPNADIQQAIDGVKAAYPAATLLTRSLTVRPDQQLHRPMEVLSERLTDRQLASLEAAYGAGFFNWPRDSSGEALADSLGISPATYHQHLRKAQQTLMEIVFETDSG</sequence>
<dbReference type="Pfam" id="PF08448">
    <property type="entry name" value="PAS_4"/>
    <property type="match status" value="1"/>
</dbReference>
<name>A0ABD6D649_9EURY</name>
<dbReference type="SMART" id="SM00086">
    <property type="entry name" value="PAC"/>
    <property type="match status" value="2"/>
</dbReference>
<dbReference type="InterPro" id="IPR000700">
    <property type="entry name" value="PAS-assoc_C"/>
</dbReference>
<accession>A0ABD6D649</accession>
<dbReference type="PANTHER" id="PTHR34236">
    <property type="entry name" value="DIMETHYL SULFOXIDE REDUCTASE TRANSCRIPTIONAL ACTIVATOR"/>
    <property type="match status" value="1"/>
</dbReference>
<dbReference type="SUPFAM" id="SSF55781">
    <property type="entry name" value="GAF domain-like"/>
    <property type="match status" value="1"/>
</dbReference>
<keyword evidence="2" id="KW-0804">Transcription</keyword>
<feature type="domain" description="PAS" evidence="3">
    <location>
        <begin position="83"/>
        <end position="153"/>
    </location>
</feature>
<dbReference type="Pfam" id="PF08447">
    <property type="entry name" value="PAS_3"/>
    <property type="match status" value="1"/>
</dbReference>
<dbReference type="RefSeq" id="WP_256394288.1">
    <property type="nucleotide sequence ID" value="NZ_JANHDJ010000001.1"/>
</dbReference>
<protein>
    <submittedName>
        <fullName evidence="5">PAS domain S-box protein</fullName>
    </submittedName>
</protein>
<evidence type="ECO:0000256" key="1">
    <source>
        <dbReference type="ARBA" id="ARBA00023015"/>
    </source>
</evidence>
<dbReference type="InterPro" id="IPR001610">
    <property type="entry name" value="PAC"/>
</dbReference>
<dbReference type="InterPro" id="IPR035965">
    <property type="entry name" value="PAS-like_dom_sf"/>
</dbReference>
<dbReference type="PROSITE" id="PS50113">
    <property type="entry name" value="PAC"/>
    <property type="match status" value="2"/>
</dbReference>
<gene>
    <name evidence="5" type="ORF">ACFSBW_01665</name>
</gene>
<dbReference type="InterPro" id="IPR000014">
    <property type="entry name" value="PAS"/>
</dbReference>
<keyword evidence="6" id="KW-1185">Reference proteome</keyword>
<reference evidence="5 6" key="1">
    <citation type="journal article" date="2019" name="Int. J. Syst. Evol. Microbiol.">
        <title>The Global Catalogue of Microorganisms (GCM) 10K type strain sequencing project: providing services to taxonomists for standard genome sequencing and annotation.</title>
        <authorList>
            <consortium name="The Broad Institute Genomics Platform"/>
            <consortium name="The Broad Institute Genome Sequencing Center for Infectious Disease"/>
            <person name="Wu L."/>
            <person name="Ma J."/>
        </authorList>
    </citation>
    <scope>NUCLEOTIDE SEQUENCE [LARGE SCALE GENOMIC DNA]</scope>
    <source>
        <strain evidence="5 6">CGMCC 1.10593</strain>
    </source>
</reference>
<dbReference type="EMBL" id="JBHUDM010000001">
    <property type="protein sequence ID" value="MFD1640583.1"/>
    <property type="molecule type" value="Genomic_DNA"/>
</dbReference>
<keyword evidence="1" id="KW-0805">Transcription regulation</keyword>
<dbReference type="SUPFAM" id="SSF46785">
    <property type="entry name" value="Winged helix' DNA-binding domain"/>
    <property type="match status" value="1"/>
</dbReference>
<dbReference type="Pfam" id="PF04967">
    <property type="entry name" value="HTH_10"/>
    <property type="match status" value="1"/>
</dbReference>
<feature type="domain" description="PAS" evidence="3">
    <location>
        <begin position="209"/>
        <end position="280"/>
    </location>
</feature>
<dbReference type="PANTHER" id="PTHR34236:SF1">
    <property type="entry name" value="DIMETHYL SULFOXIDE REDUCTASE TRANSCRIPTIONAL ACTIVATOR"/>
    <property type="match status" value="1"/>
</dbReference>
<dbReference type="AlphaFoldDB" id="A0ABD6D649"/>
<evidence type="ECO:0000313" key="5">
    <source>
        <dbReference type="EMBL" id="MFD1640583.1"/>
    </source>
</evidence>
<dbReference type="InterPro" id="IPR007050">
    <property type="entry name" value="HTH_bacterioopsin"/>
</dbReference>
<dbReference type="Proteomes" id="UP001597052">
    <property type="component" value="Unassembled WGS sequence"/>
</dbReference>
<dbReference type="Pfam" id="PF13185">
    <property type="entry name" value="GAF_2"/>
    <property type="match status" value="1"/>
</dbReference>
<evidence type="ECO:0000256" key="2">
    <source>
        <dbReference type="ARBA" id="ARBA00023163"/>
    </source>
</evidence>
<evidence type="ECO:0000259" key="3">
    <source>
        <dbReference type="PROSITE" id="PS50112"/>
    </source>
</evidence>
<feature type="domain" description="PAC" evidence="4">
    <location>
        <begin position="279"/>
        <end position="334"/>
    </location>
</feature>
<dbReference type="InterPro" id="IPR013655">
    <property type="entry name" value="PAS_fold_3"/>
</dbReference>
<dbReference type="InterPro" id="IPR031803">
    <property type="entry name" value="BAT_GAF/HTH-assoc"/>
</dbReference>
<dbReference type="CDD" id="cd00130">
    <property type="entry name" value="PAS"/>
    <property type="match status" value="2"/>
</dbReference>
<dbReference type="Gene3D" id="3.30.450.40">
    <property type="match status" value="1"/>
</dbReference>
<dbReference type="InterPro" id="IPR003018">
    <property type="entry name" value="GAF"/>
</dbReference>
<dbReference type="SMART" id="SM00091">
    <property type="entry name" value="PAS"/>
    <property type="match status" value="2"/>
</dbReference>
<organism evidence="5 6">
    <name type="scientific">Halohasta litorea</name>
    <dbReference type="NCBI Taxonomy" id="869891"/>
    <lineage>
        <taxon>Archaea</taxon>
        <taxon>Methanobacteriati</taxon>
        <taxon>Methanobacteriota</taxon>
        <taxon>Stenosarchaea group</taxon>
        <taxon>Halobacteria</taxon>
        <taxon>Halobacteriales</taxon>
        <taxon>Haloferacaceae</taxon>
        <taxon>Halohasta</taxon>
    </lineage>
</organism>
<evidence type="ECO:0000313" key="6">
    <source>
        <dbReference type="Proteomes" id="UP001597052"/>
    </source>
</evidence>
<proteinExistence type="predicted"/>
<dbReference type="NCBIfam" id="TIGR00229">
    <property type="entry name" value="sensory_box"/>
    <property type="match status" value="2"/>
</dbReference>
<feature type="domain" description="PAC" evidence="4">
    <location>
        <begin position="157"/>
        <end position="208"/>
    </location>
</feature>
<dbReference type="Gene3D" id="3.30.450.20">
    <property type="entry name" value="PAS domain"/>
    <property type="match status" value="2"/>
</dbReference>
<dbReference type="PROSITE" id="PS50112">
    <property type="entry name" value="PAS"/>
    <property type="match status" value="2"/>
</dbReference>
<dbReference type="Pfam" id="PF15915">
    <property type="entry name" value="BAT"/>
    <property type="match status" value="1"/>
</dbReference>
<dbReference type="SUPFAM" id="SSF55785">
    <property type="entry name" value="PYP-like sensor domain (PAS domain)"/>
    <property type="match status" value="2"/>
</dbReference>
<dbReference type="InterPro" id="IPR036390">
    <property type="entry name" value="WH_DNA-bd_sf"/>
</dbReference>